<keyword evidence="9" id="KW-1133">Transmembrane helix</keyword>
<feature type="transmembrane region" description="Helical" evidence="9">
    <location>
        <begin position="138"/>
        <end position="161"/>
    </location>
</feature>
<evidence type="ECO:0000256" key="7">
    <source>
        <dbReference type="ARBA" id="ARBA00023136"/>
    </source>
</evidence>
<evidence type="ECO:0000256" key="1">
    <source>
        <dbReference type="ARBA" id="ARBA00004414"/>
    </source>
</evidence>
<feature type="compositionally biased region" description="Pro residues" evidence="8">
    <location>
        <begin position="63"/>
        <end position="85"/>
    </location>
</feature>
<dbReference type="InterPro" id="IPR037519">
    <property type="entry name" value="LITAF_fam"/>
</dbReference>
<evidence type="ECO:0000256" key="3">
    <source>
        <dbReference type="ARBA" id="ARBA00004630"/>
    </source>
</evidence>
<dbReference type="PROSITE" id="PS51837">
    <property type="entry name" value="LITAF"/>
    <property type="match status" value="1"/>
</dbReference>
<protein>
    <submittedName>
        <fullName evidence="11">Oidioi.mRNA.OKI2018_I69.chr1.g656.t1.cds</fullName>
    </submittedName>
</protein>
<name>A0ABN7SPU9_OIKDI</name>
<keyword evidence="5" id="KW-0479">Metal-binding</keyword>
<dbReference type="EMBL" id="OU015566">
    <property type="protein sequence ID" value="CAG5103184.1"/>
    <property type="molecule type" value="Genomic_DNA"/>
</dbReference>
<organism evidence="11 12">
    <name type="scientific">Oikopleura dioica</name>
    <name type="common">Tunicate</name>
    <dbReference type="NCBI Taxonomy" id="34765"/>
    <lineage>
        <taxon>Eukaryota</taxon>
        <taxon>Metazoa</taxon>
        <taxon>Chordata</taxon>
        <taxon>Tunicata</taxon>
        <taxon>Appendicularia</taxon>
        <taxon>Copelata</taxon>
        <taxon>Oikopleuridae</taxon>
        <taxon>Oikopleura</taxon>
    </lineage>
</organism>
<dbReference type="SMART" id="SM00714">
    <property type="entry name" value="LITAF"/>
    <property type="match status" value="1"/>
</dbReference>
<keyword evidence="9" id="KW-0812">Transmembrane</keyword>
<dbReference type="PANTHER" id="PTHR23292:SF6">
    <property type="entry name" value="FI16602P1-RELATED"/>
    <property type="match status" value="1"/>
</dbReference>
<feature type="compositionally biased region" description="Low complexity" evidence="8">
    <location>
        <begin position="47"/>
        <end position="62"/>
    </location>
</feature>
<comment type="similarity">
    <text evidence="4">Belongs to the CDIP1/LITAF family.</text>
</comment>
<evidence type="ECO:0000256" key="6">
    <source>
        <dbReference type="ARBA" id="ARBA00022833"/>
    </source>
</evidence>
<evidence type="ECO:0000256" key="5">
    <source>
        <dbReference type="ARBA" id="ARBA00022723"/>
    </source>
</evidence>
<evidence type="ECO:0000259" key="10">
    <source>
        <dbReference type="PROSITE" id="PS51837"/>
    </source>
</evidence>
<evidence type="ECO:0000313" key="11">
    <source>
        <dbReference type="EMBL" id="CAG5103184.1"/>
    </source>
</evidence>
<gene>
    <name evidence="11" type="ORF">OKIOD_LOCUS9421</name>
</gene>
<comment type="subcellular location">
    <subcellularLocation>
        <location evidence="2">Endosome membrane</location>
        <topology evidence="2">Peripheral membrane protein</topology>
    </subcellularLocation>
    <subcellularLocation>
        <location evidence="1">Late endosome membrane</location>
    </subcellularLocation>
    <subcellularLocation>
        <location evidence="3">Lysosome membrane</location>
        <topology evidence="3">Peripheral membrane protein</topology>
        <orientation evidence="3">Cytoplasmic side</orientation>
    </subcellularLocation>
</comment>
<feature type="region of interest" description="Disordered" evidence="8">
    <location>
        <begin position="1"/>
        <end position="85"/>
    </location>
</feature>
<evidence type="ECO:0000256" key="2">
    <source>
        <dbReference type="ARBA" id="ARBA00004481"/>
    </source>
</evidence>
<evidence type="ECO:0000313" key="12">
    <source>
        <dbReference type="Proteomes" id="UP001158576"/>
    </source>
</evidence>
<keyword evidence="12" id="KW-1185">Reference proteome</keyword>
<sequence>MGKVAPADSGEIEEAEIPVPSGTGYGQELPAYAMPPGYSEPPPAYSPAPQENPYLHSQAAPSPIMPPPAPPSPLPPQPAPSPTPQPVIINVQQNAQPTQAAPARSPIPEKQPEFGHDSVFCKCPVCGYQGMSSIEKSIGGYTFLIFIILLVFVWPISWIAFCIPSLKDTTHYCAACNQQLGFRYASGATK</sequence>
<evidence type="ECO:0000256" key="9">
    <source>
        <dbReference type="SAM" id="Phobius"/>
    </source>
</evidence>
<proteinExistence type="inferred from homology"/>
<keyword evidence="6" id="KW-0862">Zinc</keyword>
<dbReference type="PANTHER" id="PTHR23292">
    <property type="entry name" value="LIPOPOLYSACCHARIDE-INDUCED TUMOR NECROSIS FACTOR-ALPHA FACTOR"/>
    <property type="match status" value="1"/>
</dbReference>
<keyword evidence="7 9" id="KW-0472">Membrane</keyword>
<feature type="domain" description="LITAF" evidence="10">
    <location>
        <begin position="103"/>
        <end position="185"/>
    </location>
</feature>
<dbReference type="Proteomes" id="UP001158576">
    <property type="component" value="Chromosome 1"/>
</dbReference>
<evidence type="ECO:0000256" key="4">
    <source>
        <dbReference type="ARBA" id="ARBA00005975"/>
    </source>
</evidence>
<reference evidence="11 12" key="1">
    <citation type="submission" date="2021-04" db="EMBL/GenBank/DDBJ databases">
        <authorList>
            <person name="Bliznina A."/>
        </authorList>
    </citation>
    <scope>NUCLEOTIDE SEQUENCE [LARGE SCALE GENOMIC DNA]</scope>
</reference>
<dbReference type="Pfam" id="PF10601">
    <property type="entry name" value="zf-LITAF-like"/>
    <property type="match status" value="1"/>
</dbReference>
<dbReference type="InterPro" id="IPR006629">
    <property type="entry name" value="LITAF"/>
</dbReference>
<accession>A0ABN7SPU9</accession>
<evidence type="ECO:0000256" key="8">
    <source>
        <dbReference type="SAM" id="MobiDB-lite"/>
    </source>
</evidence>